<comment type="caution">
    <text evidence="6">The sequence shown here is derived from an EMBL/GenBank/DDBJ whole genome shotgun (WGS) entry which is preliminary data.</text>
</comment>
<dbReference type="SUPFAM" id="SSF46785">
    <property type="entry name" value="Winged helix' DNA-binding domain"/>
    <property type="match status" value="1"/>
</dbReference>
<dbReference type="PANTHER" id="PTHR30363">
    <property type="entry name" value="HTH-TYPE TRANSCRIPTIONAL REGULATOR SRLR-RELATED"/>
    <property type="match status" value="1"/>
</dbReference>
<feature type="region of interest" description="Disordered" evidence="4">
    <location>
        <begin position="61"/>
        <end position="80"/>
    </location>
</feature>
<accession>A0A4R4TNQ1</accession>
<sequence>MVINLEGVPAEERRQRIGTAVEERGFVHVAHLAEEFGISRVTVRADLDSLERRGRLRRVRGGALATHRGGPPASRAGGAVESPFEEAMGAARAEKAAIGRRAARLVGPGESVILDAGTTTMAVARALVERADLRDVVVFTNGLSIALELERAIPRFTVVVTGGTLRPSQHSLVNPLGTGILDGINADTLFLGCNGVHPRRGLTNLNLPEAELKQAMLRSSARCVVVADGSKVGRVELAPICPLDQAELLVTGPSADSRSTQDCRDAGLKVEVVEVAQVAQGG</sequence>
<dbReference type="AlphaFoldDB" id="A0A4R4TNQ1"/>
<dbReference type="SMART" id="SM01134">
    <property type="entry name" value="DeoRC"/>
    <property type="match status" value="1"/>
</dbReference>
<proteinExistence type="predicted"/>
<evidence type="ECO:0000256" key="3">
    <source>
        <dbReference type="ARBA" id="ARBA00023163"/>
    </source>
</evidence>
<dbReference type="InterPro" id="IPR001034">
    <property type="entry name" value="DeoR_HTH"/>
</dbReference>
<dbReference type="InterPro" id="IPR018356">
    <property type="entry name" value="Tscrpt_reg_HTH_DeoR_CS"/>
</dbReference>
<evidence type="ECO:0000313" key="6">
    <source>
        <dbReference type="EMBL" id="TDC76803.1"/>
    </source>
</evidence>
<dbReference type="InterPro" id="IPR036390">
    <property type="entry name" value="WH_DNA-bd_sf"/>
</dbReference>
<evidence type="ECO:0000256" key="1">
    <source>
        <dbReference type="ARBA" id="ARBA00023015"/>
    </source>
</evidence>
<feature type="compositionally biased region" description="Low complexity" evidence="4">
    <location>
        <begin position="68"/>
        <end position="80"/>
    </location>
</feature>
<protein>
    <submittedName>
        <fullName evidence="6">DeoR/GlpR transcriptional regulator</fullName>
    </submittedName>
</protein>
<evidence type="ECO:0000313" key="7">
    <source>
        <dbReference type="Proteomes" id="UP000295345"/>
    </source>
</evidence>
<name>A0A4R4TNQ1_9ACTN</name>
<dbReference type="PROSITE" id="PS51000">
    <property type="entry name" value="HTH_DEOR_2"/>
    <property type="match status" value="1"/>
</dbReference>
<dbReference type="Gene3D" id="3.40.50.1360">
    <property type="match status" value="1"/>
</dbReference>
<gene>
    <name evidence="6" type="ORF">E1283_08865</name>
</gene>
<keyword evidence="2" id="KW-0238">DNA-binding</keyword>
<dbReference type="GO" id="GO:0003700">
    <property type="term" value="F:DNA-binding transcription factor activity"/>
    <property type="evidence" value="ECO:0007669"/>
    <property type="project" value="InterPro"/>
</dbReference>
<dbReference type="InterPro" id="IPR050313">
    <property type="entry name" value="Carb_Metab_HTH_regulators"/>
</dbReference>
<dbReference type="SMART" id="SM00420">
    <property type="entry name" value="HTH_DEOR"/>
    <property type="match status" value="1"/>
</dbReference>
<dbReference type="Gene3D" id="1.10.10.10">
    <property type="entry name" value="Winged helix-like DNA-binding domain superfamily/Winged helix DNA-binding domain"/>
    <property type="match status" value="1"/>
</dbReference>
<evidence type="ECO:0000256" key="2">
    <source>
        <dbReference type="ARBA" id="ARBA00023125"/>
    </source>
</evidence>
<dbReference type="PANTHER" id="PTHR30363:SF44">
    <property type="entry name" value="AGA OPERON TRANSCRIPTIONAL REPRESSOR-RELATED"/>
    <property type="match status" value="1"/>
</dbReference>
<dbReference type="OrthoDB" id="7688673at2"/>
<evidence type="ECO:0000259" key="5">
    <source>
        <dbReference type="PROSITE" id="PS51000"/>
    </source>
</evidence>
<dbReference type="RefSeq" id="WP_132817376.1">
    <property type="nucleotide sequence ID" value="NZ_SMKI01000068.1"/>
</dbReference>
<reference evidence="6 7" key="1">
    <citation type="submission" date="2019-03" db="EMBL/GenBank/DDBJ databases">
        <title>Draft genome sequences of novel Actinobacteria.</title>
        <authorList>
            <person name="Sahin N."/>
            <person name="Ay H."/>
            <person name="Saygin H."/>
        </authorList>
    </citation>
    <scope>NUCLEOTIDE SEQUENCE [LARGE SCALE GENOMIC DNA]</scope>
    <source>
        <strain evidence="6 7">DSM 41900</strain>
    </source>
</reference>
<dbReference type="InterPro" id="IPR014036">
    <property type="entry name" value="DeoR-like_C"/>
</dbReference>
<dbReference type="Proteomes" id="UP000295345">
    <property type="component" value="Unassembled WGS sequence"/>
</dbReference>
<keyword evidence="7" id="KW-1185">Reference proteome</keyword>
<feature type="domain" description="HTH deoR-type" evidence="5">
    <location>
        <begin position="10"/>
        <end position="65"/>
    </location>
</feature>
<dbReference type="Pfam" id="PF08220">
    <property type="entry name" value="HTH_DeoR"/>
    <property type="match status" value="1"/>
</dbReference>
<dbReference type="Pfam" id="PF00455">
    <property type="entry name" value="DeoRC"/>
    <property type="match status" value="1"/>
</dbReference>
<organism evidence="6 7">
    <name type="scientific">Streptomyces hainanensis</name>
    <dbReference type="NCBI Taxonomy" id="402648"/>
    <lineage>
        <taxon>Bacteria</taxon>
        <taxon>Bacillati</taxon>
        <taxon>Actinomycetota</taxon>
        <taxon>Actinomycetes</taxon>
        <taxon>Kitasatosporales</taxon>
        <taxon>Streptomycetaceae</taxon>
        <taxon>Streptomyces</taxon>
    </lineage>
</organism>
<dbReference type="EMBL" id="SMKI01000068">
    <property type="protein sequence ID" value="TDC76803.1"/>
    <property type="molecule type" value="Genomic_DNA"/>
</dbReference>
<dbReference type="InterPro" id="IPR036388">
    <property type="entry name" value="WH-like_DNA-bd_sf"/>
</dbReference>
<keyword evidence="3" id="KW-0804">Transcription</keyword>
<dbReference type="InterPro" id="IPR037171">
    <property type="entry name" value="NagB/RpiA_transferase-like"/>
</dbReference>
<dbReference type="SUPFAM" id="SSF100950">
    <property type="entry name" value="NagB/RpiA/CoA transferase-like"/>
    <property type="match status" value="1"/>
</dbReference>
<dbReference type="PROSITE" id="PS00894">
    <property type="entry name" value="HTH_DEOR_1"/>
    <property type="match status" value="1"/>
</dbReference>
<keyword evidence="1" id="KW-0805">Transcription regulation</keyword>
<dbReference type="GO" id="GO:0003677">
    <property type="term" value="F:DNA binding"/>
    <property type="evidence" value="ECO:0007669"/>
    <property type="project" value="UniProtKB-KW"/>
</dbReference>
<evidence type="ECO:0000256" key="4">
    <source>
        <dbReference type="SAM" id="MobiDB-lite"/>
    </source>
</evidence>